<dbReference type="CDD" id="cd13639">
    <property type="entry name" value="PBP2_OpuAC_like"/>
    <property type="match status" value="1"/>
</dbReference>
<gene>
    <name evidence="7" type="ORF">LIN78_16375</name>
</gene>
<evidence type="ECO:0000259" key="6">
    <source>
        <dbReference type="Pfam" id="PF04069"/>
    </source>
</evidence>
<dbReference type="InterPro" id="IPR007210">
    <property type="entry name" value="ABC_Gly_betaine_transp_sub-bd"/>
</dbReference>
<feature type="signal peptide" evidence="5">
    <location>
        <begin position="1"/>
        <end position="22"/>
    </location>
</feature>
<dbReference type="Pfam" id="PF04069">
    <property type="entry name" value="OpuAC"/>
    <property type="match status" value="1"/>
</dbReference>
<dbReference type="Gene3D" id="3.40.190.100">
    <property type="entry name" value="Glycine betaine-binding periplasmic protein, domain 2"/>
    <property type="match status" value="1"/>
</dbReference>
<evidence type="ECO:0000256" key="4">
    <source>
        <dbReference type="ARBA" id="ARBA00023136"/>
    </source>
</evidence>
<dbReference type="SUPFAM" id="SSF53850">
    <property type="entry name" value="Periplasmic binding protein-like II"/>
    <property type="match status" value="1"/>
</dbReference>
<feature type="domain" description="ABC-type glycine betaine transport system substrate-binding" evidence="6">
    <location>
        <begin position="28"/>
        <end position="268"/>
    </location>
</feature>
<keyword evidence="3" id="KW-1003">Cell membrane</keyword>
<dbReference type="PANTHER" id="PTHR47737">
    <property type="entry name" value="GLYCINE BETAINE/PROLINE BETAINE TRANSPORT SYSTEM PERMEASE PROTEIN PROW"/>
    <property type="match status" value="1"/>
</dbReference>
<comment type="caution">
    <text evidence="7">The sequence shown here is derived from an EMBL/GenBank/DDBJ whole genome shotgun (WGS) entry which is preliminary data.</text>
</comment>
<name>A0ABS8DA93_9NEIS</name>
<evidence type="ECO:0000313" key="8">
    <source>
        <dbReference type="Proteomes" id="UP001165395"/>
    </source>
</evidence>
<evidence type="ECO:0000256" key="3">
    <source>
        <dbReference type="ARBA" id="ARBA00022475"/>
    </source>
</evidence>
<reference evidence="7" key="1">
    <citation type="submission" date="2021-10" db="EMBL/GenBank/DDBJ databases">
        <title>The complete genome sequence of Leeia sp. TBRC 13508.</title>
        <authorList>
            <person name="Charoenyingcharoen P."/>
            <person name="Yukphan P."/>
        </authorList>
    </citation>
    <scope>NUCLEOTIDE SEQUENCE</scope>
    <source>
        <strain evidence="7">TBRC 13508</strain>
    </source>
</reference>
<evidence type="ECO:0000313" key="7">
    <source>
        <dbReference type="EMBL" id="MCB6185125.1"/>
    </source>
</evidence>
<organism evidence="7 8">
    <name type="scientific">Leeia speluncae</name>
    <dbReference type="NCBI Taxonomy" id="2884804"/>
    <lineage>
        <taxon>Bacteria</taxon>
        <taxon>Pseudomonadati</taxon>
        <taxon>Pseudomonadota</taxon>
        <taxon>Betaproteobacteria</taxon>
        <taxon>Neisseriales</taxon>
        <taxon>Leeiaceae</taxon>
        <taxon>Leeia</taxon>
    </lineage>
</organism>
<proteinExistence type="predicted"/>
<evidence type="ECO:0000256" key="5">
    <source>
        <dbReference type="SAM" id="SignalP"/>
    </source>
</evidence>
<accession>A0ABS8DA93</accession>
<dbReference type="PANTHER" id="PTHR47737:SF1">
    <property type="entry name" value="GLYCINE BETAINE_PROLINE BETAINE TRANSPORT SYSTEM PERMEASE PROTEIN PROW"/>
    <property type="match status" value="1"/>
</dbReference>
<keyword evidence="5" id="KW-0732">Signal</keyword>
<dbReference type="Proteomes" id="UP001165395">
    <property type="component" value="Unassembled WGS sequence"/>
</dbReference>
<dbReference type="Gene3D" id="3.40.190.10">
    <property type="entry name" value="Periplasmic binding protein-like II"/>
    <property type="match status" value="1"/>
</dbReference>
<protein>
    <submittedName>
        <fullName evidence="7">Glycine betaine ABC transporter substrate-binding protein</fullName>
    </submittedName>
</protein>
<dbReference type="RefSeq" id="WP_227181956.1">
    <property type="nucleotide sequence ID" value="NZ_JAJBZT010000012.1"/>
</dbReference>
<keyword evidence="4" id="KW-0472">Membrane</keyword>
<comment type="subcellular location">
    <subcellularLocation>
        <location evidence="1">Cell membrane</location>
    </subcellularLocation>
</comment>
<keyword evidence="2" id="KW-0813">Transport</keyword>
<feature type="chain" id="PRO_5047370291" evidence="5">
    <location>
        <begin position="23"/>
        <end position="282"/>
    </location>
</feature>
<keyword evidence="8" id="KW-1185">Reference proteome</keyword>
<evidence type="ECO:0000256" key="1">
    <source>
        <dbReference type="ARBA" id="ARBA00004236"/>
    </source>
</evidence>
<dbReference type="EMBL" id="JAJBZT010000012">
    <property type="protein sequence ID" value="MCB6185125.1"/>
    <property type="molecule type" value="Genomic_DNA"/>
</dbReference>
<evidence type="ECO:0000256" key="2">
    <source>
        <dbReference type="ARBA" id="ARBA00022448"/>
    </source>
</evidence>
<sequence>MRKIFKLTVASLILGMSFCATAADKGVIKLGTLGWEDVNSISMVSKKFLESQGYKVQVTTFADWGIAYSALARGDVDTMVTFVNYAAADYWTKNKDKLEKVSNISFGLRQGIVVPAHMPITSIEQLNSVKDQVGGKIIGIEPGSGLMRETQEAIKQYALNYTLVDGSTAAMTAQLQSSTERKQPLVTVLWKPSWMEQKYKVKFLDDPKGVFAPPQAYTVIAKKGFSAQNPKAREALASIFVPIEDVGSISTELKNGKTMDQAVNNWWKTHGELVSKWSVMAK</sequence>